<evidence type="ECO:0000313" key="3">
    <source>
        <dbReference type="Proteomes" id="UP000271162"/>
    </source>
</evidence>
<feature type="region of interest" description="Disordered" evidence="1">
    <location>
        <begin position="69"/>
        <end position="93"/>
    </location>
</feature>
<keyword evidence="3" id="KW-1185">Reference proteome</keyword>
<feature type="compositionally biased region" description="Low complexity" evidence="1">
    <location>
        <begin position="13"/>
        <end position="24"/>
    </location>
</feature>
<sequence length="417" mass="45835">RIRNARDSDSDDGSSPLRRSPPSRHNIPSLLDITTLAPPRYHGRTSAHRVRAERCSNSIDRALPIGRPAVKREEKRFKGKTSLPSKTLSSGDRLAENTQFPTKRTVTSCRDDCESFVADGVRSATRGSPCYSDDEGTPTSRHVVVDNSRYKDDSSHRGRREIKGRVFTYTNPYSLLNASEVSRLPSMCVTLVLKSDTLAVGQILDEMKVEEVAAVMEVVSSRVAKIEGRILHNGRGVILRTIRLPQSQIEVQVSPVRSPRKSGGGSNQDKGANKTAKKKLPSGSAMGDVTDPWARKKKNTAIRGSHDGKQRARSSSNSSTSSTNSSDKLRRATNTTSSNTRGSRRQRTPPPGTKNERRLSPPRGDIAGFRIPKKHRRSPSRERTSGPSRAGGGDGGRDVPLSRKSEVRSGFRNEFDF</sequence>
<reference evidence="4" key="1">
    <citation type="submission" date="2017-02" db="UniProtKB">
        <authorList>
            <consortium name="WormBaseParasite"/>
        </authorList>
    </citation>
    <scope>IDENTIFICATION</scope>
</reference>
<evidence type="ECO:0000256" key="1">
    <source>
        <dbReference type="SAM" id="MobiDB-lite"/>
    </source>
</evidence>
<accession>A0A0N4XNK0</accession>
<reference evidence="2 3" key="2">
    <citation type="submission" date="2018-11" db="EMBL/GenBank/DDBJ databases">
        <authorList>
            <consortium name="Pathogen Informatics"/>
        </authorList>
    </citation>
    <scope>NUCLEOTIDE SEQUENCE [LARGE SCALE GENOMIC DNA]</scope>
</reference>
<gene>
    <name evidence="2" type="ORF">NBR_LOCUS4103</name>
</gene>
<feature type="compositionally biased region" description="Low complexity" evidence="1">
    <location>
        <begin position="314"/>
        <end position="341"/>
    </location>
</feature>
<dbReference type="WBParaSite" id="NBR_0000410201-mRNA-1">
    <property type="protein sequence ID" value="NBR_0000410201-mRNA-1"/>
    <property type="gene ID" value="NBR_0000410201"/>
</dbReference>
<dbReference type="STRING" id="27835.A0A0N4XNK0"/>
<dbReference type="AlphaFoldDB" id="A0A0N4XNK0"/>
<feature type="compositionally biased region" description="Polar residues" evidence="1">
    <location>
        <begin position="82"/>
        <end position="93"/>
    </location>
</feature>
<evidence type="ECO:0000313" key="4">
    <source>
        <dbReference type="WBParaSite" id="NBR_0000410201-mRNA-1"/>
    </source>
</evidence>
<name>A0A0N4XNK0_NIPBR</name>
<dbReference type="Proteomes" id="UP000271162">
    <property type="component" value="Unassembled WGS sequence"/>
</dbReference>
<feature type="region of interest" description="Disordered" evidence="1">
    <location>
        <begin position="1"/>
        <end position="29"/>
    </location>
</feature>
<organism evidence="4">
    <name type="scientific">Nippostrongylus brasiliensis</name>
    <name type="common">Rat hookworm</name>
    <dbReference type="NCBI Taxonomy" id="27835"/>
    <lineage>
        <taxon>Eukaryota</taxon>
        <taxon>Metazoa</taxon>
        <taxon>Ecdysozoa</taxon>
        <taxon>Nematoda</taxon>
        <taxon>Chromadorea</taxon>
        <taxon>Rhabditida</taxon>
        <taxon>Rhabditina</taxon>
        <taxon>Rhabditomorpha</taxon>
        <taxon>Strongyloidea</taxon>
        <taxon>Heligmosomidae</taxon>
        <taxon>Nippostrongylus</taxon>
    </lineage>
</organism>
<feature type="region of interest" description="Disordered" evidence="1">
    <location>
        <begin position="250"/>
        <end position="417"/>
    </location>
</feature>
<evidence type="ECO:0000313" key="2">
    <source>
        <dbReference type="EMBL" id="VDL67692.1"/>
    </source>
</evidence>
<proteinExistence type="predicted"/>
<dbReference type="EMBL" id="UYSL01007068">
    <property type="protein sequence ID" value="VDL67692.1"/>
    <property type="molecule type" value="Genomic_DNA"/>
</dbReference>
<protein>
    <submittedName>
        <fullName evidence="4">RNA-binding protein</fullName>
    </submittedName>
</protein>
<feature type="compositionally biased region" description="Basic and acidic residues" evidence="1">
    <location>
        <begin position="395"/>
        <end position="417"/>
    </location>
</feature>